<feature type="transmembrane region" description="Helical" evidence="7">
    <location>
        <begin position="93"/>
        <end position="112"/>
    </location>
</feature>
<organism evidence="9 10">
    <name type="scientific">Phaedon cochleariae</name>
    <name type="common">Mustard beetle</name>
    <dbReference type="NCBI Taxonomy" id="80249"/>
    <lineage>
        <taxon>Eukaryota</taxon>
        <taxon>Metazoa</taxon>
        <taxon>Ecdysozoa</taxon>
        <taxon>Arthropoda</taxon>
        <taxon>Hexapoda</taxon>
        <taxon>Insecta</taxon>
        <taxon>Pterygota</taxon>
        <taxon>Neoptera</taxon>
        <taxon>Endopterygota</taxon>
        <taxon>Coleoptera</taxon>
        <taxon>Polyphaga</taxon>
        <taxon>Cucujiformia</taxon>
        <taxon>Chrysomeloidea</taxon>
        <taxon>Chrysomelidae</taxon>
        <taxon>Chrysomelinae</taxon>
        <taxon>Chrysomelini</taxon>
        <taxon>Phaedon</taxon>
    </lineage>
</organism>
<feature type="transmembrane region" description="Helical" evidence="7">
    <location>
        <begin position="351"/>
        <end position="371"/>
    </location>
</feature>
<evidence type="ECO:0000256" key="1">
    <source>
        <dbReference type="ARBA" id="ARBA00004141"/>
    </source>
</evidence>
<dbReference type="InterPro" id="IPR020846">
    <property type="entry name" value="MFS_dom"/>
</dbReference>
<evidence type="ECO:0000313" key="10">
    <source>
        <dbReference type="Proteomes" id="UP001153737"/>
    </source>
</evidence>
<keyword evidence="3 7" id="KW-0812">Transmembrane</keyword>
<evidence type="ECO:0000256" key="2">
    <source>
        <dbReference type="ARBA" id="ARBA00022448"/>
    </source>
</evidence>
<keyword evidence="6 7" id="KW-0472">Membrane</keyword>
<feature type="transmembrane region" description="Helical" evidence="7">
    <location>
        <begin position="445"/>
        <end position="464"/>
    </location>
</feature>
<evidence type="ECO:0000256" key="3">
    <source>
        <dbReference type="ARBA" id="ARBA00022692"/>
    </source>
</evidence>
<dbReference type="InterPro" id="IPR050382">
    <property type="entry name" value="MFS_Na/Anion_cotransporter"/>
</dbReference>
<feature type="domain" description="Major facilitator superfamily (MFS) profile" evidence="8">
    <location>
        <begin position="19"/>
        <end position="468"/>
    </location>
</feature>
<accession>A0A9P0DFD4</accession>
<dbReference type="InterPro" id="IPR036259">
    <property type="entry name" value="MFS_trans_sf"/>
</dbReference>
<dbReference type="GO" id="GO:0016020">
    <property type="term" value="C:membrane"/>
    <property type="evidence" value="ECO:0007669"/>
    <property type="project" value="UniProtKB-SubCell"/>
</dbReference>
<feature type="transmembrane region" description="Helical" evidence="7">
    <location>
        <begin position="271"/>
        <end position="295"/>
    </location>
</feature>
<feature type="transmembrane region" description="Helical" evidence="7">
    <location>
        <begin position="409"/>
        <end position="433"/>
    </location>
</feature>
<sequence>MAFISINNIIPTRAVVWIMLFTCTFFLYMIRINLSIILLAMVETKSGGNSTFVPECTRIQTNSSGTNLSNYRESGTSEKIINYGDTYDWDSKLQGLILGSYFWGFTLTGFPGGILAEKYGATKCITISFVVSGILTLIAPWAASLHPTVLIITRFLIGAFGGVVFPSLHCLVARWAPPDEKGKFVGALLGGSLGTVITWPMLGAIIETMGWVSAFLCCGVLVLCWTICWFFCVTDSPEEHSRISLEEKRYIVDSLAGKITNVKRPPPYKDLVLSIPFWALIILHFGNLWGLFFLMTAGPNFLSSVLGFTLGHTGILAALPYLARLIFGFLFGLLGDLIVKRSWMEKTTIRKSFVLFSHIIPGLFLIVQTFTGCDVTWAIVLITLSLGMNGASTLTNLQNAQDLAPNFAGTIYGIANCIGSTTGFISPTIVGYLTAKHNGLEEWHTIFYIGSIVYIACGLIFCLLGSGNLQPWNGVEHVTKKDLDGIENIGFDDVKTQTAGEAKEISKL</sequence>
<feature type="transmembrane region" description="Helical" evidence="7">
    <location>
        <begin position="377"/>
        <end position="397"/>
    </location>
</feature>
<protein>
    <recommendedName>
        <fullName evidence="8">Major facilitator superfamily (MFS) profile domain-containing protein</fullName>
    </recommendedName>
</protein>
<dbReference type="SUPFAM" id="SSF103473">
    <property type="entry name" value="MFS general substrate transporter"/>
    <property type="match status" value="1"/>
</dbReference>
<dbReference type="AlphaFoldDB" id="A0A9P0DFD4"/>
<comment type="subcellular location">
    <subcellularLocation>
        <location evidence="1">Membrane</location>
        <topology evidence="1">Multi-pass membrane protein</topology>
    </subcellularLocation>
</comment>
<evidence type="ECO:0000259" key="8">
    <source>
        <dbReference type="PROSITE" id="PS50850"/>
    </source>
</evidence>
<reference evidence="9" key="2">
    <citation type="submission" date="2022-10" db="EMBL/GenBank/DDBJ databases">
        <authorList>
            <consortium name="ENA_rothamsted_submissions"/>
            <consortium name="culmorum"/>
            <person name="King R."/>
        </authorList>
    </citation>
    <scope>NUCLEOTIDE SEQUENCE</scope>
</reference>
<dbReference type="GO" id="GO:0006820">
    <property type="term" value="P:monoatomic anion transport"/>
    <property type="evidence" value="ECO:0007669"/>
    <property type="project" value="TreeGrafter"/>
</dbReference>
<evidence type="ECO:0000313" key="9">
    <source>
        <dbReference type="EMBL" id="CAH1118746.1"/>
    </source>
</evidence>
<dbReference type="Pfam" id="PF07690">
    <property type="entry name" value="MFS_1"/>
    <property type="match status" value="1"/>
</dbReference>
<dbReference type="OrthoDB" id="2985014at2759"/>
<proteinExistence type="predicted"/>
<feature type="transmembrane region" description="Helical" evidence="7">
    <location>
        <begin position="315"/>
        <end position="339"/>
    </location>
</feature>
<keyword evidence="5 7" id="KW-1133">Transmembrane helix</keyword>
<feature type="transmembrane region" description="Helical" evidence="7">
    <location>
        <begin position="184"/>
        <end position="206"/>
    </location>
</feature>
<evidence type="ECO:0000256" key="4">
    <source>
        <dbReference type="ARBA" id="ARBA00022847"/>
    </source>
</evidence>
<keyword evidence="10" id="KW-1185">Reference proteome</keyword>
<feature type="transmembrane region" description="Helical" evidence="7">
    <location>
        <begin position="212"/>
        <end position="233"/>
    </location>
</feature>
<evidence type="ECO:0000256" key="7">
    <source>
        <dbReference type="SAM" id="Phobius"/>
    </source>
</evidence>
<feature type="transmembrane region" description="Helical" evidence="7">
    <location>
        <begin position="149"/>
        <end position="172"/>
    </location>
</feature>
<dbReference type="PANTHER" id="PTHR11662">
    <property type="entry name" value="SOLUTE CARRIER FAMILY 17"/>
    <property type="match status" value="1"/>
</dbReference>
<gene>
    <name evidence="9" type="ORF">PHAECO_LOCUS3028</name>
</gene>
<evidence type="ECO:0000256" key="5">
    <source>
        <dbReference type="ARBA" id="ARBA00022989"/>
    </source>
</evidence>
<reference evidence="9" key="1">
    <citation type="submission" date="2022-01" db="EMBL/GenBank/DDBJ databases">
        <authorList>
            <person name="King R."/>
        </authorList>
    </citation>
    <scope>NUCLEOTIDE SEQUENCE</scope>
</reference>
<keyword evidence="4" id="KW-0769">Symport</keyword>
<dbReference type="Gene3D" id="1.20.1250.20">
    <property type="entry name" value="MFS general substrate transporter like domains"/>
    <property type="match status" value="2"/>
</dbReference>
<dbReference type="PANTHER" id="PTHR11662:SF336">
    <property type="entry name" value="LP19554P"/>
    <property type="match status" value="1"/>
</dbReference>
<name>A0A9P0DFD4_PHACE</name>
<feature type="transmembrane region" description="Helical" evidence="7">
    <location>
        <begin position="124"/>
        <end position="143"/>
    </location>
</feature>
<dbReference type="InterPro" id="IPR011701">
    <property type="entry name" value="MFS"/>
</dbReference>
<dbReference type="EMBL" id="OU896718">
    <property type="protein sequence ID" value="CAH1118746.1"/>
    <property type="molecule type" value="Genomic_DNA"/>
</dbReference>
<dbReference type="PROSITE" id="PS50850">
    <property type="entry name" value="MFS"/>
    <property type="match status" value="1"/>
</dbReference>
<evidence type="ECO:0000256" key="6">
    <source>
        <dbReference type="ARBA" id="ARBA00023136"/>
    </source>
</evidence>
<feature type="transmembrane region" description="Helical" evidence="7">
    <location>
        <begin position="14"/>
        <end position="42"/>
    </location>
</feature>
<dbReference type="GO" id="GO:0015293">
    <property type="term" value="F:symporter activity"/>
    <property type="evidence" value="ECO:0007669"/>
    <property type="project" value="UniProtKB-KW"/>
</dbReference>
<dbReference type="Proteomes" id="UP001153737">
    <property type="component" value="Chromosome 12"/>
</dbReference>
<dbReference type="FunFam" id="1.20.1250.20:FF:000003">
    <property type="entry name" value="Solute carrier family 17 member 3"/>
    <property type="match status" value="1"/>
</dbReference>
<keyword evidence="2" id="KW-0813">Transport</keyword>
<dbReference type="CDD" id="cd17318">
    <property type="entry name" value="MFS_SLC17"/>
    <property type="match status" value="1"/>
</dbReference>